<evidence type="ECO:0000259" key="1">
    <source>
        <dbReference type="PROSITE" id="PS51481"/>
    </source>
</evidence>
<dbReference type="EMBL" id="AEYE02000023">
    <property type="protein sequence ID" value="EPE96535.1"/>
    <property type="molecule type" value="Genomic_DNA"/>
</dbReference>
<feature type="domain" description="DhaK" evidence="1">
    <location>
        <begin position="1"/>
        <end position="156"/>
    </location>
</feature>
<name>S3HEM0_9HYPH</name>
<dbReference type="InterPro" id="IPR004006">
    <property type="entry name" value="DhaK_dom"/>
</dbReference>
<comment type="caution">
    <text evidence="2">The sequence shown here is derived from an EMBL/GenBank/DDBJ whole genome shotgun (WGS) entry which is preliminary data.</text>
</comment>
<protein>
    <submittedName>
        <fullName evidence="2">Dihydroxyacetone kinase subunit DhaK</fullName>
    </submittedName>
</protein>
<keyword evidence="3" id="KW-1185">Reference proteome</keyword>
<keyword evidence="2" id="KW-0418">Kinase</keyword>
<evidence type="ECO:0000313" key="3">
    <source>
        <dbReference type="Proteomes" id="UP000014411"/>
    </source>
</evidence>
<dbReference type="InterPro" id="IPR015813">
    <property type="entry name" value="Pyrv/PenolPyrv_kinase-like_dom"/>
</dbReference>
<dbReference type="PROSITE" id="PS51481">
    <property type="entry name" value="DHAK"/>
    <property type="match status" value="1"/>
</dbReference>
<organism evidence="2 3">
    <name type="scientific">Rhizobium grahamii CCGE 502</name>
    <dbReference type="NCBI Taxonomy" id="990285"/>
    <lineage>
        <taxon>Bacteria</taxon>
        <taxon>Pseudomonadati</taxon>
        <taxon>Pseudomonadota</taxon>
        <taxon>Alphaproteobacteria</taxon>
        <taxon>Hyphomicrobiales</taxon>
        <taxon>Rhizobiaceae</taxon>
        <taxon>Rhizobium/Agrobacterium group</taxon>
        <taxon>Rhizobium</taxon>
    </lineage>
</organism>
<dbReference type="GO" id="GO:0004371">
    <property type="term" value="F:glycerone kinase activity"/>
    <property type="evidence" value="ECO:0007669"/>
    <property type="project" value="InterPro"/>
</dbReference>
<evidence type="ECO:0000313" key="2">
    <source>
        <dbReference type="EMBL" id="EPE96535.1"/>
    </source>
</evidence>
<dbReference type="GO" id="GO:0006071">
    <property type="term" value="P:glycerol metabolic process"/>
    <property type="evidence" value="ECO:0007669"/>
    <property type="project" value="InterPro"/>
</dbReference>
<reference evidence="2 3" key="1">
    <citation type="journal article" date="2012" name="J. Bacteriol.">
        <title>Genome sequence of Rhizobium grahamii CCGE502, a broad-host-range symbiont with low nodulation competitiveness in Phaseolus vulgaris.</title>
        <authorList>
            <person name="Althabegoiti M.J."/>
            <person name="Lozano L."/>
            <person name="Torres-Tejerizo G."/>
            <person name="Ormeno-Orrillo E."/>
            <person name="Rogel M.A."/>
            <person name="Gonzalez V."/>
            <person name="Martinez-Romero E."/>
        </authorList>
    </citation>
    <scope>NUCLEOTIDE SEQUENCE [LARGE SCALE GENOMIC DNA]</scope>
    <source>
        <strain evidence="2 3">CCGE 502</strain>
    </source>
</reference>
<proteinExistence type="predicted"/>
<keyword evidence="2" id="KW-0808">Transferase</keyword>
<sequence>MVEVPAAALTLDKFESADFFSFGRSRAVSCRLATRGCRLRDFPSQGGSGGAAASDQAAKLAGSKRISICGEMAEDPSCTADLLAAGIRHFSVAPTQLAYNSAHRIMTAHGLRIERSLVGTYATSLDMQGLSITLAFLTEEEFSLWDSPVATAALRWGC</sequence>
<dbReference type="Pfam" id="PF02733">
    <property type="entry name" value="Dak1"/>
    <property type="match status" value="1"/>
</dbReference>
<dbReference type="Proteomes" id="UP000014411">
    <property type="component" value="Unassembled WGS sequence"/>
</dbReference>
<dbReference type="SUPFAM" id="SSF82549">
    <property type="entry name" value="DAK1/DegV-like"/>
    <property type="match status" value="1"/>
</dbReference>
<gene>
    <name evidence="2" type="ORF">RGCCGE502_19245</name>
</gene>
<dbReference type="Gene3D" id="3.30.1180.20">
    <property type="entry name" value="Dihydroxyacetone kinase, domain 2"/>
    <property type="match status" value="1"/>
</dbReference>
<accession>S3HEM0</accession>
<dbReference type="eggNOG" id="COG2376">
    <property type="taxonomic scope" value="Bacteria"/>
</dbReference>
<dbReference type="STRING" id="990285.RGCCGE502_19245"/>
<dbReference type="HOGENOM" id="CLU_1667978_0_0_5"/>
<dbReference type="AlphaFoldDB" id="S3HEM0"/>
<dbReference type="SUPFAM" id="SSF51621">
    <property type="entry name" value="Phosphoenolpyruvate/pyruvate domain"/>
    <property type="match status" value="1"/>
</dbReference>